<name>A0A096X716_9NEOP</name>
<comment type="function">
    <text evidence="1">Core subunit of the mitochondrial membrane respiratory chain NADH dehydrogenase (Complex I) that is believed to belong to the minimal assembly required for catalysis. Complex I functions in the transfer of electrons from NADH to the respiratory chain. The immediate electron acceptor for the enzyme is believed to be ubiquinone.</text>
</comment>
<comment type="catalytic activity">
    <reaction evidence="8">
        <text>a ubiquinone + NADH + 5 H(+)(in) = a ubiquinol + NAD(+) + 4 H(+)(out)</text>
        <dbReference type="Rhea" id="RHEA:29091"/>
        <dbReference type="Rhea" id="RHEA-COMP:9565"/>
        <dbReference type="Rhea" id="RHEA-COMP:9566"/>
        <dbReference type="ChEBI" id="CHEBI:15378"/>
        <dbReference type="ChEBI" id="CHEBI:16389"/>
        <dbReference type="ChEBI" id="CHEBI:17976"/>
        <dbReference type="ChEBI" id="CHEBI:57540"/>
        <dbReference type="ChEBI" id="CHEBI:57945"/>
        <dbReference type="EC" id="7.1.1.2"/>
    </reaction>
</comment>
<geneLocation type="mitochondrion" evidence="11"/>
<sequence>MFFMLWLIFKILNYYLFWPMAEIYLEWKLFEKWITDWTFIMKFDSFSLIFSFVVLLITIHIFFYSLSYMALEKENLNFFMLMFFFMSSMLILIFSFNLSSILIGWDGLGITSFLLICFYHSNLSMNSSLITVLINRVGDLMIIMSICIYLIFSTWNLNFFFSNSYWKILFILASFKKKAQLPFSNWLPKAMAAPTPVSSLGHSSTLVTAGVYMIFRLNPIMIYKTKFMFYLCFFTMLLKKIMAILKFDLKEIIAFSTLSHIKIMFMSMSLSNYTGTFFHLCTHALFKALIFMCAGYMIFCSGVQDIRKINFYLLNPMVKFAFFYSIMTMIGVPFLSGFSSKEYIIDNAMEMNSSILNLVLFISILLTSMYSLRFIVIFKKNFATKFKMVYINSTMSKSIISLMIFSLFSGSILQWMFLTLNFSVVLFNLKIFLIGILFMMMLFFFFFNFWNYKTFQFYNLFFCLYFFSFKFFNNKKIYICLEKNWLFFSINFIVQSMNWLNKVFYQKILLF</sequence>
<dbReference type="EC" id="7.1.1.2" evidence="3"/>
<gene>
    <name evidence="11" type="primary">ND5</name>
</gene>
<feature type="transmembrane region" description="Helical" evidence="9">
    <location>
        <begin position="133"/>
        <end position="152"/>
    </location>
</feature>
<dbReference type="PRINTS" id="PR01434">
    <property type="entry name" value="NADHDHGNASE5"/>
</dbReference>
<feature type="transmembrane region" description="Helical" evidence="9">
    <location>
        <begin position="399"/>
        <end position="417"/>
    </location>
</feature>
<accession>A0A096X716</accession>
<dbReference type="GO" id="GO:0042773">
    <property type="term" value="P:ATP synthesis coupled electron transport"/>
    <property type="evidence" value="ECO:0007669"/>
    <property type="project" value="InterPro"/>
</dbReference>
<keyword evidence="5 9" id="KW-1133">Transmembrane helix</keyword>
<dbReference type="EMBL" id="KF649223">
    <property type="protein sequence ID" value="AHA47073.1"/>
    <property type="molecule type" value="Genomic_DNA"/>
</dbReference>
<dbReference type="InterPro" id="IPR001750">
    <property type="entry name" value="ND/Mrp_TM"/>
</dbReference>
<feature type="domain" description="NADH:quinone oxidoreductase/Mrp antiporter transmembrane" evidence="10">
    <location>
        <begin position="96"/>
        <end position="367"/>
    </location>
</feature>
<feature type="transmembrane region" description="Helical" evidence="9">
    <location>
        <begin position="311"/>
        <end position="335"/>
    </location>
</feature>
<dbReference type="RefSeq" id="YP_009104519.1">
    <property type="nucleotide sequence ID" value="NC_025503.1"/>
</dbReference>
<feature type="transmembrane region" description="Helical" evidence="9">
    <location>
        <begin position="277"/>
        <end position="299"/>
    </location>
</feature>
<dbReference type="GO" id="GO:0016020">
    <property type="term" value="C:membrane"/>
    <property type="evidence" value="ECO:0007669"/>
    <property type="project" value="UniProtKB-SubCell"/>
</dbReference>
<dbReference type="PANTHER" id="PTHR42829:SF2">
    <property type="entry name" value="NADH-UBIQUINONE OXIDOREDUCTASE CHAIN 5"/>
    <property type="match status" value="1"/>
</dbReference>
<evidence type="ECO:0000256" key="6">
    <source>
        <dbReference type="ARBA" id="ARBA00023136"/>
    </source>
</evidence>
<evidence type="ECO:0000256" key="3">
    <source>
        <dbReference type="ARBA" id="ARBA00012944"/>
    </source>
</evidence>
<feature type="transmembrane region" description="Helical" evidence="9">
    <location>
        <begin position="45"/>
        <end position="66"/>
    </location>
</feature>
<feature type="transmembrane region" description="Helical" evidence="9">
    <location>
        <begin position="196"/>
        <end position="215"/>
    </location>
</feature>
<dbReference type="CTD" id="4540"/>
<dbReference type="GO" id="GO:0008137">
    <property type="term" value="F:NADH dehydrogenase (ubiquinone) activity"/>
    <property type="evidence" value="ECO:0007669"/>
    <property type="project" value="UniProtKB-EC"/>
</dbReference>
<reference evidence="11" key="1">
    <citation type="journal article" date="2014" name="BMC Genomics">
        <title>Evolution of multipartite mitochondrial genomes in the booklice of the genus Liposcelis (Psocoptera).</title>
        <authorList>
            <person name="Chen S.C."/>
            <person name="Wei D.D."/>
            <person name="Shao R."/>
            <person name="Shi J.X."/>
            <person name="Dou W."/>
            <person name="Wang J.J."/>
        </authorList>
    </citation>
    <scope>NUCLEOTIDE SEQUENCE</scope>
</reference>
<dbReference type="GeneID" id="22158028"/>
<evidence type="ECO:0000256" key="2">
    <source>
        <dbReference type="ARBA" id="ARBA00004141"/>
    </source>
</evidence>
<organism evidence="11">
    <name type="scientific">Liposcelis entomophila</name>
    <dbReference type="NCBI Taxonomy" id="550478"/>
    <lineage>
        <taxon>Eukaryota</taxon>
        <taxon>Metazoa</taxon>
        <taxon>Ecdysozoa</taxon>
        <taxon>Arthropoda</taxon>
        <taxon>Hexapoda</taxon>
        <taxon>Insecta</taxon>
        <taxon>Pterygota</taxon>
        <taxon>Neoptera</taxon>
        <taxon>Paraneoptera</taxon>
        <taxon>Psocodea</taxon>
        <taxon>Troctomorpha</taxon>
        <taxon>Liposcelidetae</taxon>
        <taxon>Liposcelididae</taxon>
        <taxon>Liposcelis</taxon>
    </lineage>
</organism>
<dbReference type="GO" id="GO:0015990">
    <property type="term" value="P:electron transport coupled proton transport"/>
    <property type="evidence" value="ECO:0007669"/>
    <property type="project" value="TreeGrafter"/>
</dbReference>
<keyword evidence="4 9" id="KW-0812">Transmembrane</keyword>
<feature type="transmembrane region" description="Helical" evidence="9">
    <location>
        <begin position="429"/>
        <end position="450"/>
    </location>
</feature>
<feature type="transmembrane region" description="Helical" evidence="9">
    <location>
        <begin position="355"/>
        <end position="378"/>
    </location>
</feature>
<evidence type="ECO:0000256" key="1">
    <source>
        <dbReference type="ARBA" id="ARBA00003257"/>
    </source>
</evidence>
<evidence type="ECO:0000256" key="5">
    <source>
        <dbReference type="ARBA" id="ARBA00022989"/>
    </source>
</evidence>
<dbReference type="GO" id="GO:0003954">
    <property type="term" value="F:NADH dehydrogenase activity"/>
    <property type="evidence" value="ECO:0007669"/>
    <property type="project" value="TreeGrafter"/>
</dbReference>
<evidence type="ECO:0000259" key="10">
    <source>
        <dbReference type="Pfam" id="PF00361"/>
    </source>
</evidence>
<feature type="transmembrane region" description="Helical" evidence="9">
    <location>
        <begin position="7"/>
        <end position="25"/>
    </location>
</feature>
<evidence type="ECO:0000256" key="7">
    <source>
        <dbReference type="ARBA" id="ARBA00031027"/>
    </source>
</evidence>
<evidence type="ECO:0000313" key="11">
    <source>
        <dbReference type="EMBL" id="AHA47073.1"/>
    </source>
</evidence>
<dbReference type="Pfam" id="PF00361">
    <property type="entry name" value="Proton_antipo_M"/>
    <property type="match status" value="1"/>
</dbReference>
<keyword evidence="11" id="KW-0496">Mitochondrion</keyword>
<protein>
    <recommendedName>
        <fullName evidence="3">NADH:ubiquinone reductase (H(+)-translocating)</fullName>
        <ecNumber evidence="3">7.1.1.2</ecNumber>
    </recommendedName>
    <alternativeName>
        <fullName evidence="7">NADH dehydrogenase subunit 5</fullName>
    </alternativeName>
</protein>
<evidence type="ECO:0000256" key="9">
    <source>
        <dbReference type="SAM" id="Phobius"/>
    </source>
</evidence>
<evidence type="ECO:0000256" key="8">
    <source>
        <dbReference type="ARBA" id="ARBA00049551"/>
    </source>
</evidence>
<feature type="transmembrane region" description="Helical" evidence="9">
    <location>
        <begin position="78"/>
        <end position="96"/>
    </location>
</feature>
<dbReference type="PANTHER" id="PTHR42829">
    <property type="entry name" value="NADH-UBIQUINONE OXIDOREDUCTASE CHAIN 5"/>
    <property type="match status" value="1"/>
</dbReference>
<keyword evidence="6 9" id="KW-0472">Membrane</keyword>
<proteinExistence type="predicted"/>
<dbReference type="AlphaFoldDB" id="A0A096X716"/>
<dbReference type="InterPro" id="IPR003945">
    <property type="entry name" value="NU5C-like"/>
</dbReference>
<evidence type="ECO:0000256" key="4">
    <source>
        <dbReference type="ARBA" id="ARBA00022692"/>
    </source>
</evidence>
<feature type="transmembrane region" description="Helical" evidence="9">
    <location>
        <begin position="102"/>
        <end position="121"/>
    </location>
</feature>
<feature type="transmembrane region" description="Helical" evidence="9">
    <location>
        <begin position="227"/>
        <end position="245"/>
    </location>
</feature>
<comment type="subcellular location">
    <subcellularLocation>
        <location evidence="2">Membrane</location>
        <topology evidence="2">Multi-pass membrane protein</topology>
    </subcellularLocation>
</comment>